<name>A0A1G9VX07_9PROT</name>
<dbReference type="STRING" id="144026.SAMN04488568_12133"/>
<dbReference type="PIRSF" id="PIRSF032025">
    <property type="entry name" value="UCP032025"/>
    <property type="match status" value="1"/>
</dbReference>
<dbReference type="EMBL" id="FNHG01000021">
    <property type="protein sequence ID" value="SDM76750.1"/>
    <property type="molecule type" value="Genomic_DNA"/>
</dbReference>
<dbReference type="Proteomes" id="UP000199759">
    <property type="component" value="Unassembled WGS sequence"/>
</dbReference>
<dbReference type="Pfam" id="PF07370">
    <property type="entry name" value="DUF1489"/>
    <property type="match status" value="1"/>
</dbReference>
<evidence type="ECO:0008006" key="4">
    <source>
        <dbReference type="Google" id="ProtNLM"/>
    </source>
</evidence>
<evidence type="ECO:0000256" key="1">
    <source>
        <dbReference type="SAM" id="MobiDB-lite"/>
    </source>
</evidence>
<evidence type="ECO:0000313" key="2">
    <source>
        <dbReference type="EMBL" id="SDM76750.1"/>
    </source>
</evidence>
<dbReference type="InterPro" id="IPR008320">
    <property type="entry name" value="UCP032025"/>
</dbReference>
<gene>
    <name evidence="2" type="ORF">SAMN04488568_12133</name>
</gene>
<keyword evidence="3" id="KW-1185">Reference proteome</keyword>
<accession>A0A1G9VX07</accession>
<feature type="region of interest" description="Disordered" evidence="1">
    <location>
        <begin position="109"/>
        <end position="136"/>
    </location>
</feature>
<protein>
    <recommendedName>
        <fullName evidence="4">Lysophospholipase</fullName>
    </recommendedName>
</protein>
<reference evidence="2 3" key="1">
    <citation type="submission" date="2016-10" db="EMBL/GenBank/DDBJ databases">
        <authorList>
            <person name="de Groot N.N."/>
        </authorList>
    </citation>
    <scope>NUCLEOTIDE SEQUENCE [LARGE SCALE GENOMIC DNA]</scope>
    <source>
        <strain evidence="2 3">DSM 16077</strain>
    </source>
</reference>
<dbReference type="AlphaFoldDB" id="A0A1G9VX07"/>
<evidence type="ECO:0000313" key="3">
    <source>
        <dbReference type="Proteomes" id="UP000199759"/>
    </source>
</evidence>
<organism evidence="2 3">
    <name type="scientific">Maricaulis salignorans</name>
    <dbReference type="NCBI Taxonomy" id="144026"/>
    <lineage>
        <taxon>Bacteria</taxon>
        <taxon>Pseudomonadati</taxon>
        <taxon>Pseudomonadota</taxon>
        <taxon>Alphaproteobacteria</taxon>
        <taxon>Maricaulales</taxon>
        <taxon>Maricaulaceae</taxon>
        <taxon>Maricaulis</taxon>
    </lineage>
</organism>
<sequence>MPVMAIHLIKLCVGVKEVDQLEASIRRETAARCAAGEPEVMMHVTRMMPSRKDELEAGGSLYWVINGAVQCRSEIIALEQVQGEDGIKRCAIIMAPDVVRTSPSPKRPFQGWRYLKPEDAPRDLSGPGEGGAGLPDDLRARLMEIGAW</sequence>
<proteinExistence type="predicted"/>